<gene>
    <name evidence="1" type="ORF">JI435_421260</name>
</gene>
<sequence length="50" mass="5567">MHMALAVCAGRVNVFVASCMQILTSNQSSNEIENGWRPCWSYIESMCSNP</sequence>
<reference evidence="2" key="1">
    <citation type="journal article" date="2021" name="BMC Genomics">
        <title>Chromosome-level genome assembly and manually-curated proteome of model necrotroph Parastagonospora nodorum Sn15 reveals a genome-wide trove of candidate effector homologs, and redundancy of virulence-related functions within an accessory chromosome.</title>
        <authorList>
            <person name="Bertazzoni S."/>
            <person name="Jones D.A.B."/>
            <person name="Phan H.T."/>
            <person name="Tan K.-C."/>
            <person name="Hane J.K."/>
        </authorList>
    </citation>
    <scope>NUCLEOTIDE SEQUENCE [LARGE SCALE GENOMIC DNA]</scope>
    <source>
        <strain evidence="2">SN15 / ATCC MYA-4574 / FGSC 10173)</strain>
    </source>
</reference>
<name>A0A7U2I797_PHANO</name>
<dbReference type="AlphaFoldDB" id="A0A7U2I797"/>
<evidence type="ECO:0000313" key="1">
    <source>
        <dbReference type="EMBL" id="QRD04474.1"/>
    </source>
</evidence>
<dbReference type="EMBL" id="CP069039">
    <property type="protein sequence ID" value="QRD04474.1"/>
    <property type="molecule type" value="Genomic_DNA"/>
</dbReference>
<dbReference type="Proteomes" id="UP000663193">
    <property type="component" value="Chromosome 17"/>
</dbReference>
<proteinExistence type="predicted"/>
<evidence type="ECO:0000313" key="2">
    <source>
        <dbReference type="Proteomes" id="UP000663193"/>
    </source>
</evidence>
<organism evidence="1 2">
    <name type="scientific">Phaeosphaeria nodorum (strain SN15 / ATCC MYA-4574 / FGSC 10173)</name>
    <name type="common">Glume blotch fungus</name>
    <name type="synonym">Parastagonospora nodorum</name>
    <dbReference type="NCBI Taxonomy" id="321614"/>
    <lineage>
        <taxon>Eukaryota</taxon>
        <taxon>Fungi</taxon>
        <taxon>Dikarya</taxon>
        <taxon>Ascomycota</taxon>
        <taxon>Pezizomycotina</taxon>
        <taxon>Dothideomycetes</taxon>
        <taxon>Pleosporomycetidae</taxon>
        <taxon>Pleosporales</taxon>
        <taxon>Pleosporineae</taxon>
        <taxon>Phaeosphaeriaceae</taxon>
        <taxon>Parastagonospora</taxon>
    </lineage>
</organism>
<accession>A0A7U2I797</accession>
<dbReference type="VEuPathDB" id="FungiDB:JI435_421260"/>
<keyword evidence="2" id="KW-1185">Reference proteome</keyword>
<protein>
    <submittedName>
        <fullName evidence="1">Uncharacterized protein</fullName>
    </submittedName>
</protein>